<evidence type="ECO:0000256" key="1">
    <source>
        <dbReference type="ARBA" id="ARBA00004442"/>
    </source>
</evidence>
<dbReference type="RefSeq" id="WP_085218582.1">
    <property type="nucleotide sequence ID" value="NZ_LT840185.1"/>
</dbReference>
<dbReference type="STRING" id="941907.SAMN06295910_1935"/>
<dbReference type="PANTHER" id="PTHR30329:SF21">
    <property type="entry name" value="LIPOPROTEIN YIAD-RELATED"/>
    <property type="match status" value="1"/>
</dbReference>
<dbReference type="Pfam" id="PF00691">
    <property type="entry name" value="OmpA"/>
    <property type="match status" value="1"/>
</dbReference>
<keyword evidence="2 4" id="KW-0472">Membrane</keyword>
<dbReference type="InterPro" id="IPR006665">
    <property type="entry name" value="OmpA-like"/>
</dbReference>
<keyword evidence="9" id="KW-1185">Reference proteome</keyword>
<evidence type="ECO:0000313" key="8">
    <source>
        <dbReference type="EMBL" id="SMF70719.1"/>
    </source>
</evidence>
<gene>
    <name evidence="8" type="ORF">SAMN06295910_1935</name>
</gene>
<dbReference type="GO" id="GO:0009279">
    <property type="term" value="C:cell outer membrane"/>
    <property type="evidence" value="ECO:0007669"/>
    <property type="project" value="UniProtKB-SubCell"/>
</dbReference>
<evidence type="ECO:0000256" key="5">
    <source>
        <dbReference type="SAM" id="MobiDB-lite"/>
    </source>
</evidence>
<evidence type="ECO:0000256" key="4">
    <source>
        <dbReference type="PROSITE-ProRule" id="PRU00473"/>
    </source>
</evidence>
<sequence length="221" mass="23526">MRKIAITMMVGAAFTLPTALGAQQASRTTDDYVCAFAGQCNDQADEEEAAPANARGTPRTSSTRGFALSRPGEAKPAATNAPRKAGTALKSKGTSVAAVKRNPKPVAAQGQRADLRLSFELASATLTPVARAEAKVFAESLMRPELKNMRFAIEGHTDAQGGREYNLDLSRRRAEAVADYLGSIGVDRARLEIRGFGFDKPLGGHRPADAANRRVEAVRLS</sequence>
<evidence type="ECO:0000259" key="7">
    <source>
        <dbReference type="PROSITE" id="PS51123"/>
    </source>
</evidence>
<dbReference type="InterPro" id="IPR006664">
    <property type="entry name" value="OMP_bac"/>
</dbReference>
<feature type="chain" id="PRO_5012733510" evidence="6">
    <location>
        <begin position="22"/>
        <end position="221"/>
    </location>
</feature>
<feature type="signal peptide" evidence="6">
    <location>
        <begin position="1"/>
        <end position="21"/>
    </location>
</feature>
<name>A0A1X7GJE1_9SPHN</name>
<keyword evidence="6" id="KW-0732">Signal</keyword>
<dbReference type="EMBL" id="LT840185">
    <property type="protein sequence ID" value="SMF70719.1"/>
    <property type="molecule type" value="Genomic_DNA"/>
</dbReference>
<dbReference type="CDD" id="cd07185">
    <property type="entry name" value="OmpA_C-like"/>
    <property type="match status" value="1"/>
</dbReference>
<dbReference type="PRINTS" id="PR01021">
    <property type="entry name" value="OMPADOMAIN"/>
</dbReference>
<evidence type="ECO:0000256" key="2">
    <source>
        <dbReference type="ARBA" id="ARBA00023136"/>
    </source>
</evidence>
<evidence type="ECO:0000256" key="6">
    <source>
        <dbReference type="SAM" id="SignalP"/>
    </source>
</evidence>
<dbReference type="Proteomes" id="UP000192934">
    <property type="component" value="Chromosome I"/>
</dbReference>
<accession>A0A1X7GJE1</accession>
<dbReference type="SUPFAM" id="SSF103088">
    <property type="entry name" value="OmpA-like"/>
    <property type="match status" value="1"/>
</dbReference>
<dbReference type="AlphaFoldDB" id="A0A1X7GJE1"/>
<dbReference type="OrthoDB" id="9814546at2"/>
<reference evidence="9" key="1">
    <citation type="submission" date="2017-04" db="EMBL/GenBank/DDBJ databases">
        <authorList>
            <person name="Varghese N."/>
            <person name="Submissions S."/>
        </authorList>
    </citation>
    <scope>NUCLEOTIDE SEQUENCE [LARGE SCALE GENOMIC DNA]</scope>
    <source>
        <strain evidence="9">Dd16</strain>
    </source>
</reference>
<proteinExistence type="predicted"/>
<feature type="domain" description="OmpA-like" evidence="7">
    <location>
        <begin position="106"/>
        <end position="221"/>
    </location>
</feature>
<evidence type="ECO:0000256" key="3">
    <source>
        <dbReference type="ARBA" id="ARBA00023237"/>
    </source>
</evidence>
<dbReference type="PROSITE" id="PS51123">
    <property type="entry name" value="OMPA_2"/>
    <property type="match status" value="1"/>
</dbReference>
<keyword evidence="3" id="KW-0998">Cell outer membrane</keyword>
<organism evidence="8 9">
    <name type="scientific">Allosphingosinicella indica</name>
    <dbReference type="NCBI Taxonomy" id="941907"/>
    <lineage>
        <taxon>Bacteria</taxon>
        <taxon>Pseudomonadati</taxon>
        <taxon>Pseudomonadota</taxon>
        <taxon>Alphaproteobacteria</taxon>
        <taxon>Sphingomonadales</taxon>
        <taxon>Sphingomonadaceae</taxon>
        <taxon>Allosphingosinicella</taxon>
    </lineage>
</organism>
<dbReference type="InterPro" id="IPR036737">
    <property type="entry name" value="OmpA-like_sf"/>
</dbReference>
<dbReference type="Gene3D" id="3.30.1330.60">
    <property type="entry name" value="OmpA-like domain"/>
    <property type="match status" value="1"/>
</dbReference>
<feature type="region of interest" description="Disordered" evidence="5">
    <location>
        <begin position="44"/>
        <end position="110"/>
    </location>
</feature>
<comment type="subcellular location">
    <subcellularLocation>
        <location evidence="1">Cell outer membrane</location>
    </subcellularLocation>
</comment>
<evidence type="ECO:0000313" key="9">
    <source>
        <dbReference type="Proteomes" id="UP000192934"/>
    </source>
</evidence>
<protein>
    <submittedName>
        <fullName evidence="8">OmpA family protein</fullName>
    </submittedName>
</protein>
<dbReference type="PANTHER" id="PTHR30329">
    <property type="entry name" value="STATOR ELEMENT OF FLAGELLAR MOTOR COMPLEX"/>
    <property type="match status" value="1"/>
</dbReference>
<dbReference type="InterPro" id="IPR050330">
    <property type="entry name" value="Bact_OuterMem_StrucFunc"/>
</dbReference>